<dbReference type="AlphaFoldDB" id="A0A6C0DAB7"/>
<proteinExistence type="predicted"/>
<dbReference type="EMBL" id="MN739566">
    <property type="protein sequence ID" value="QHT13332.1"/>
    <property type="molecule type" value="Genomic_DNA"/>
</dbReference>
<name>A0A6C0DAB7_9ZZZZ</name>
<organism evidence="1">
    <name type="scientific">viral metagenome</name>
    <dbReference type="NCBI Taxonomy" id="1070528"/>
    <lineage>
        <taxon>unclassified sequences</taxon>
        <taxon>metagenomes</taxon>
        <taxon>organismal metagenomes</taxon>
    </lineage>
</organism>
<sequence>MLANILFKNVKTKYLSYYPRCKDCIHYIKYEIDLYCRCKKFTFENIITDELENEYADYVRRSRSKCDHTGKYFVSSKNNNSIKK</sequence>
<evidence type="ECO:0000313" key="1">
    <source>
        <dbReference type="EMBL" id="QHT13332.1"/>
    </source>
</evidence>
<protein>
    <submittedName>
        <fullName evidence="1">Uncharacterized protein</fullName>
    </submittedName>
</protein>
<accession>A0A6C0DAB7</accession>
<reference evidence="1" key="1">
    <citation type="journal article" date="2020" name="Nature">
        <title>Giant virus diversity and host interactions through global metagenomics.</title>
        <authorList>
            <person name="Schulz F."/>
            <person name="Roux S."/>
            <person name="Paez-Espino D."/>
            <person name="Jungbluth S."/>
            <person name="Walsh D.A."/>
            <person name="Denef V.J."/>
            <person name="McMahon K.D."/>
            <person name="Konstantinidis K.T."/>
            <person name="Eloe-Fadrosh E.A."/>
            <person name="Kyrpides N.C."/>
            <person name="Woyke T."/>
        </authorList>
    </citation>
    <scope>NUCLEOTIDE SEQUENCE</scope>
    <source>
        <strain evidence="1">GVMAG-M-3300023174-131</strain>
    </source>
</reference>